<dbReference type="EMBL" id="PYWC01000457">
    <property type="protein sequence ID" value="PWW71562.1"/>
    <property type="molecule type" value="Genomic_DNA"/>
</dbReference>
<dbReference type="Pfam" id="PF03184">
    <property type="entry name" value="DDE_1"/>
    <property type="match status" value="1"/>
</dbReference>
<dbReference type="Proteomes" id="UP000246991">
    <property type="component" value="Unassembled WGS sequence"/>
</dbReference>
<dbReference type="OrthoDB" id="5425161at2759"/>
<accession>A0A317SAR8</accession>
<comment type="caution">
    <text evidence="2">The sequence shown here is derived from an EMBL/GenBank/DDBJ whole genome shotgun (WGS) entry which is preliminary data.</text>
</comment>
<keyword evidence="3" id="KW-1185">Reference proteome</keyword>
<organism evidence="2 3">
    <name type="scientific">Tuber magnatum</name>
    <name type="common">white Piedmont truffle</name>
    <dbReference type="NCBI Taxonomy" id="42249"/>
    <lineage>
        <taxon>Eukaryota</taxon>
        <taxon>Fungi</taxon>
        <taxon>Dikarya</taxon>
        <taxon>Ascomycota</taxon>
        <taxon>Pezizomycotina</taxon>
        <taxon>Pezizomycetes</taxon>
        <taxon>Pezizales</taxon>
        <taxon>Tuberaceae</taxon>
        <taxon>Tuber</taxon>
    </lineage>
</organism>
<dbReference type="STRING" id="42249.A0A317SAR8"/>
<reference evidence="2 3" key="1">
    <citation type="submission" date="2018-03" db="EMBL/GenBank/DDBJ databases">
        <title>Genomes of Pezizomycetes fungi and the evolution of truffles.</title>
        <authorList>
            <person name="Murat C."/>
            <person name="Payen T."/>
            <person name="Noel B."/>
            <person name="Kuo A."/>
            <person name="Martin F.M."/>
        </authorList>
    </citation>
    <scope>NUCLEOTIDE SEQUENCE [LARGE SCALE GENOMIC DNA]</scope>
    <source>
        <strain evidence="2">091103-1</strain>
    </source>
</reference>
<evidence type="ECO:0000259" key="1">
    <source>
        <dbReference type="Pfam" id="PF03184"/>
    </source>
</evidence>
<feature type="non-terminal residue" evidence="2">
    <location>
        <position position="1"/>
    </location>
</feature>
<name>A0A317SAR8_9PEZI</name>
<dbReference type="GO" id="GO:0003676">
    <property type="term" value="F:nucleic acid binding"/>
    <property type="evidence" value="ECO:0007669"/>
    <property type="project" value="InterPro"/>
</dbReference>
<protein>
    <recommendedName>
        <fullName evidence="1">DDE-1 domain-containing protein</fullName>
    </recommendedName>
</protein>
<feature type="domain" description="DDE-1" evidence="1">
    <location>
        <begin position="5"/>
        <end position="91"/>
    </location>
</feature>
<dbReference type="InterPro" id="IPR004875">
    <property type="entry name" value="DDE_SF_endonuclease_dom"/>
</dbReference>
<gene>
    <name evidence="2" type="ORF">C7212DRAFT_234572</name>
</gene>
<dbReference type="AlphaFoldDB" id="A0A317SAR8"/>
<proteinExistence type="predicted"/>
<evidence type="ECO:0000313" key="2">
    <source>
        <dbReference type="EMBL" id="PWW71562.1"/>
    </source>
</evidence>
<sequence>NEAMFTQSSSRWSNNDTRFTWLSEFFHPHTQSPKPNVYRLFLIDGHSSHLTYEFISFAFHYQSWLLCFHCHAIHRLQPPNICIFSLLQCYYG</sequence>
<evidence type="ECO:0000313" key="3">
    <source>
        <dbReference type="Proteomes" id="UP000246991"/>
    </source>
</evidence>